<dbReference type="InterPro" id="IPR002398">
    <property type="entry name" value="Pept_C14"/>
</dbReference>
<dbReference type="Proteomes" id="UP000677803">
    <property type="component" value="Unassembled WGS sequence"/>
</dbReference>
<dbReference type="SMART" id="SM00114">
    <property type="entry name" value="CARD"/>
    <property type="match status" value="1"/>
</dbReference>
<dbReference type="SUPFAM" id="SSF47986">
    <property type="entry name" value="DEATH domain"/>
    <property type="match status" value="1"/>
</dbReference>
<dbReference type="Gene3D" id="1.10.533.10">
    <property type="entry name" value="Death Domain, Fas"/>
    <property type="match status" value="1"/>
</dbReference>
<dbReference type="PANTHER" id="PTHR47901:SF3">
    <property type="entry name" value="CASPASE-1"/>
    <property type="match status" value="1"/>
</dbReference>
<keyword evidence="4" id="KW-1185">Reference proteome</keyword>
<organism evidence="3 4">
    <name type="scientific">Menidia menidia</name>
    <name type="common">Atlantic silverside</name>
    <dbReference type="NCBI Taxonomy" id="238744"/>
    <lineage>
        <taxon>Eukaryota</taxon>
        <taxon>Metazoa</taxon>
        <taxon>Chordata</taxon>
        <taxon>Craniata</taxon>
        <taxon>Vertebrata</taxon>
        <taxon>Euteleostomi</taxon>
        <taxon>Actinopterygii</taxon>
        <taxon>Neopterygii</taxon>
        <taxon>Teleostei</taxon>
        <taxon>Neoteleostei</taxon>
        <taxon>Acanthomorphata</taxon>
        <taxon>Ovalentaria</taxon>
        <taxon>Atherinomorphae</taxon>
        <taxon>Atheriniformes</taxon>
        <taxon>Atherinopsidae</taxon>
        <taxon>Menidiinae</taxon>
        <taxon>Menidia</taxon>
    </lineage>
</organism>
<evidence type="ECO:0000313" key="3">
    <source>
        <dbReference type="EMBL" id="CAG5934489.1"/>
    </source>
</evidence>
<feature type="region of interest" description="Disordered" evidence="1">
    <location>
        <begin position="1"/>
        <end position="21"/>
    </location>
</feature>
<dbReference type="AlphaFoldDB" id="A0A8S4BDV4"/>
<dbReference type="GO" id="GO:0072557">
    <property type="term" value="C:IPAF inflammasome complex"/>
    <property type="evidence" value="ECO:0007669"/>
    <property type="project" value="TreeGrafter"/>
</dbReference>
<reference evidence="3" key="1">
    <citation type="submission" date="2021-05" db="EMBL/GenBank/DDBJ databases">
        <authorList>
            <person name="Tigano A."/>
        </authorList>
    </citation>
    <scope>NUCLEOTIDE SEQUENCE</scope>
</reference>
<evidence type="ECO:0000313" key="4">
    <source>
        <dbReference type="Proteomes" id="UP000677803"/>
    </source>
</evidence>
<dbReference type="EMBL" id="CAJRST010015557">
    <property type="protein sequence ID" value="CAG5934489.1"/>
    <property type="molecule type" value="Genomic_DNA"/>
</dbReference>
<evidence type="ECO:0000256" key="1">
    <source>
        <dbReference type="SAM" id="MobiDB-lite"/>
    </source>
</evidence>
<comment type="caution">
    <text evidence="3">The sequence shown here is derived from an EMBL/GenBank/DDBJ whole genome shotgun (WGS) entry which is preliminary data.</text>
</comment>
<dbReference type="InterPro" id="IPR011029">
    <property type="entry name" value="DEATH-like_dom_sf"/>
</dbReference>
<feature type="compositionally biased region" description="Low complexity" evidence="1">
    <location>
        <begin position="1"/>
        <end position="19"/>
    </location>
</feature>
<dbReference type="Pfam" id="PF00619">
    <property type="entry name" value="CARD"/>
    <property type="match status" value="1"/>
</dbReference>
<accession>A0A8S4BDV4</accession>
<evidence type="ECO:0000259" key="2">
    <source>
        <dbReference type="PROSITE" id="PS50209"/>
    </source>
</evidence>
<name>A0A8S4BDV4_9TELE</name>
<dbReference type="GO" id="GO:0042981">
    <property type="term" value="P:regulation of apoptotic process"/>
    <property type="evidence" value="ECO:0007669"/>
    <property type="project" value="InterPro"/>
</dbReference>
<dbReference type="GO" id="GO:0004197">
    <property type="term" value="F:cysteine-type endopeptidase activity"/>
    <property type="evidence" value="ECO:0007669"/>
    <property type="project" value="InterPro"/>
</dbReference>
<dbReference type="OrthoDB" id="8869108at2759"/>
<sequence length="228" mass="25731">MKTSRSAAGNTTGSSSATGQEVLILKRQEQEVLRGKSFPFAFPLRKTCRSAEERRTLRPLPLRLASTFQTSKAAGNSAAWISGRTLKYLPVGNPTQKEKSGCNLNSLRPKQIIHGQQREMDQMRLEFVKRVPAEILRELLDALVADRVFNHLEEEEIIEENATRANRARRLIDDVRKKGEKACRAMLKHLQTLDPMLFSQLCFQCDPSTREGKATCSCQIGSHDVFMN</sequence>
<dbReference type="PROSITE" id="PS50209">
    <property type="entry name" value="CARD"/>
    <property type="match status" value="1"/>
</dbReference>
<feature type="domain" description="CARD" evidence="2">
    <location>
        <begin position="112"/>
        <end position="205"/>
    </location>
</feature>
<gene>
    <name evidence="3" type="ORF">MMEN_LOCUS13631</name>
</gene>
<dbReference type="GO" id="GO:0050727">
    <property type="term" value="P:regulation of inflammatory response"/>
    <property type="evidence" value="ECO:0007669"/>
    <property type="project" value="TreeGrafter"/>
</dbReference>
<dbReference type="GO" id="GO:0072559">
    <property type="term" value="C:NLRP3 inflammasome complex"/>
    <property type="evidence" value="ECO:0007669"/>
    <property type="project" value="TreeGrafter"/>
</dbReference>
<dbReference type="GO" id="GO:0097169">
    <property type="term" value="C:AIM2 inflammasome complex"/>
    <property type="evidence" value="ECO:0007669"/>
    <property type="project" value="TreeGrafter"/>
</dbReference>
<dbReference type="PANTHER" id="PTHR47901">
    <property type="entry name" value="CASPASE RECRUITMENT DOMAIN-CONTAINING PROTEIN 18"/>
    <property type="match status" value="1"/>
</dbReference>
<dbReference type="InterPro" id="IPR001315">
    <property type="entry name" value="CARD"/>
</dbReference>
<dbReference type="GO" id="GO:0006508">
    <property type="term" value="P:proteolysis"/>
    <property type="evidence" value="ECO:0007669"/>
    <property type="project" value="InterPro"/>
</dbReference>
<proteinExistence type="predicted"/>
<protein>
    <submittedName>
        <fullName evidence="3">(Atlantic silverside) hypothetical protein</fullName>
    </submittedName>
</protein>